<dbReference type="InterPro" id="IPR006906">
    <property type="entry name" value="Timeless_N"/>
</dbReference>
<dbReference type="InterPro" id="IPR044998">
    <property type="entry name" value="Timeless"/>
</dbReference>
<gene>
    <name evidence="6" type="ORF">CARUB_v10025761mg</name>
</gene>
<feature type="compositionally biased region" description="Basic and acidic residues" evidence="4">
    <location>
        <begin position="576"/>
        <end position="592"/>
    </location>
</feature>
<dbReference type="GO" id="GO:0031298">
    <property type="term" value="C:replication fork protection complex"/>
    <property type="evidence" value="ECO:0007669"/>
    <property type="project" value="TreeGrafter"/>
</dbReference>
<evidence type="ECO:0000313" key="6">
    <source>
        <dbReference type="EMBL" id="EOA12459.1"/>
    </source>
</evidence>
<dbReference type="Pfam" id="PF04821">
    <property type="entry name" value="TIMELESS"/>
    <property type="match status" value="1"/>
</dbReference>
<organism evidence="6 7">
    <name type="scientific">Capsella rubella</name>
    <dbReference type="NCBI Taxonomy" id="81985"/>
    <lineage>
        <taxon>Eukaryota</taxon>
        <taxon>Viridiplantae</taxon>
        <taxon>Streptophyta</taxon>
        <taxon>Embryophyta</taxon>
        <taxon>Tracheophyta</taxon>
        <taxon>Spermatophyta</taxon>
        <taxon>Magnoliopsida</taxon>
        <taxon>eudicotyledons</taxon>
        <taxon>Gunneridae</taxon>
        <taxon>Pentapetalae</taxon>
        <taxon>rosids</taxon>
        <taxon>malvids</taxon>
        <taxon>Brassicales</taxon>
        <taxon>Brassicaceae</taxon>
        <taxon>Camelineae</taxon>
        <taxon>Capsella</taxon>
    </lineage>
</organism>
<sequence length="1185" mass="133597">MDVEERISTKKKMDLEGLSVICSDLGVPEEDDDRRRIGYSKSEYCLDNLKDLLRFLRRDDPESREVFKQVCAWNTVAKDLIPIIEHYQDEHSLVLNAVKVLVFLTMPIEPSSDDIPQQLEYLWGLKSAITFSNIVPVIVSLLEAPLENLELDVFNEEDWKLVQLVLTLFRNLLAIHDISPIQKAGESTCYFLSLRDQFLELLSRENVMDIFLVITQTIEGLNSLLRHDNLLLLEIYHYILLGQDMELVAKAPEKLDQGKKASVDSLKTLMKEEEVKRKLARLNNKNQRHSKFGGTFTRVTMDGTKAVLKGIPSTTESTMLKPQQSRGATEKIVWERGPMSVTNDNVLKLLHDFIIQFMSGGYNVLMQSVCEDIEKEHPSIQNSDIVTFFQVAQSVTSFQFHKSSASNPATGTEETSELSTNQSAGVNFSKNDICAPIAATINDRMFLLVISKWRCAFEGLKETKDFRFLSAAGSLMKTMLCLLDLVIRLLPEDSTEAFTVRILLYKLFYDQTDQGMCQFILNLVRSFDTHKQPKSELGDLVESIHVIVGLMENLQGRGTLRVSKKSRKARKKKPMRNKEATVHELSENHPDTSNEASTAKSIPMVDSTDLTKDVPVNVPPNNPGESNLGTEADETQQTRSPKPNHVVDDLSCGSDDSSDDEEQTATDEVDFKVSSFISAFASNSIIQNLCWLLKFYKTNAKQTNHHIISILRRITEDLELSPMLYQLSLVITFHKILDEQKACPCKDYENIVTFLTDLVRNMLKKMKSQPLLFVEILFSKTRKECHYINAEYMLHELGHLRKKIGNQEKDTGTEENGIAEKGWARRSLADALGDDEADVVISYDQGFQNEDDHMVEDQSAGPSKRKRRLVLDGDMEIKIRDLYNRFKDDINCSRLIAENLDPDGGISPAQVTNKLKQLGLETRKRLRRGDSSNKATEDKNGNDDPDHPEATSFAQPSNTRKRVSSFSKEQETVIKELYEKFKDQKRCSSLIANELGSENTYTTAQVSRKLKQLGLHLPRGKKSGMTLKDDHGDSSADETDNETLLAFKNRKRRTNQKSKKPTRSSNEITTGGSKDNTERNEPNPHVPTTGKEENNDQEAIIGESRESESDVHISNTAPSTSSPDDPNLSSDHELEDDELADSDDELADSDDELADSGDDSAAGSASLTQSPLSRRKLKMVLDEDD</sequence>
<keyword evidence="2" id="KW-0539">Nucleus</keyword>
<dbReference type="GO" id="GO:0006281">
    <property type="term" value="P:DNA repair"/>
    <property type="evidence" value="ECO:0007669"/>
    <property type="project" value="TreeGrafter"/>
</dbReference>
<feature type="region of interest" description="Disordered" evidence="4">
    <location>
        <begin position="402"/>
        <end position="421"/>
    </location>
</feature>
<dbReference type="GO" id="GO:0003677">
    <property type="term" value="F:DNA binding"/>
    <property type="evidence" value="ECO:0007669"/>
    <property type="project" value="TreeGrafter"/>
</dbReference>
<dbReference type="eggNOG" id="KOG1974">
    <property type="taxonomic scope" value="Eukaryota"/>
</dbReference>
<accession>R0G7I7</accession>
<evidence type="ECO:0000256" key="4">
    <source>
        <dbReference type="SAM" id="MobiDB-lite"/>
    </source>
</evidence>
<dbReference type="KEGG" id="crb:17876350"/>
<feature type="compositionally biased region" description="Acidic residues" evidence="4">
    <location>
        <begin position="1133"/>
        <end position="1158"/>
    </location>
</feature>
<evidence type="ECO:0000256" key="3">
    <source>
        <dbReference type="ARBA" id="ARBA00023306"/>
    </source>
</evidence>
<feature type="compositionally biased region" description="Basic and acidic residues" evidence="4">
    <location>
        <begin position="928"/>
        <end position="949"/>
    </location>
</feature>
<keyword evidence="7" id="KW-1185">Reference proteome</keyword>
<dbReference type="GO" id="GO:0000076">
    <property type="term" value="P:DNA replication checkpoint signaling"/>
    <property type="evidence" value="ECO:0007669"/>
    <property type="project" value="TreeGrafter"/>
</dbReference>
<feature type="compositionally biased region" description="Polar residues" evidence="4">
    <location>
        <begin position="1112"/>
        <end position="1124"/>
    </location>
</feature>
<dbReference type="AlphaFoldDB" id="R0G7I7"/>
<keyword evidence="3" id="KW-0131">Cell cycle</keyword>
<reference evidence="7" key="1">
    <citation type="journal article" date="2013" name="Nat. Genet.">
        <title>The Capsella rubella genome and the genomic consequences of rapid mating system evolution.</title>
        <authorList>
            <person name="Slotte T."/>
            <person name="Hazzouri K.M."/>
            <person name="Agren J.A."/>
            <person name="Koenig D."/>
            <person name="Maumus F."/>
            <person name="Guo Y.L."/>
            <person name="Steige K."/>
            <person name="Platts A.E."/>
            <person name="Escobar J.S."/>
            <person name="Newman L.K."/>
            <person name="Wang W."/>
            <person name="Mandakova T."/>
            <person name="Vello E."/>
            <person name="Smith L.M."/>
            <person name="Henz S.R."/>
            <person name="Steffen J."/>
            <person name="Takuno S."/>
            <person name="Brandvain Y."/>
            <person name="Coop G."/>
            <person name="Andolfatto P."/>
            <person name="Hu T.T."/>
            <person name="Blanchette M."/>
            <person name="Clark R.M."/>
            <person name="Quesneville H."/>
            <person name="Nordborg M."/>
            <person name="Gaut B.S."/>
            <person name="Lysak M.A."/>
            <person name="Jenkins J."/>
            <person name="Grimwood J."/>
            <person name="Chapman J."/>
            <person name="Prochnik S."/>
            <person name="Shu S."/>
            <person name="Rokhsar D."/>
            <person name="Schmutz J."/>
            <person name="Weigel D."/>
            <person name="Wright S.I."/>
        </authorList>
    </citation>
    <scope>NUCLEOTIDE SEQUENCE [LARGE SCALE GENOMIC DNA]</scope>
    <source>
        <strain evidence="7">cv. Monte Gargano</strain>
    </source>
</reference>
<evidence type="ECO:0000313" key="7">
    <source>
        <dbReference type="Proteomes" id="UP000029121"/>
    </source>
</evidence>
<feature type="region of interest" description="Disordered" evidence="4">
    <location>
        <begin position="1013"/>
        <end position="1185"/>
    </location>
</feature>
<feature type="region of interest" description="Disordered" evidence="4">
    <location>
        <begin position="559"/>
        <end position="665"/>
    </location>
</feature>
<feature type="compositionally biased region" description="Acidic residues" evidence="4">
    <location>
        <begin position="656"/>
        <end position="665"/>
    </location>
</feature>
<proteinExistence type="predicted"/>
<feature type="compositionally biased region" description="Polar residues" evidence="4">
    <location>
        <begin position="624"/>
        <end position="641"/>
    </location>
</feature>
<feature type="region of interest" description="Disordered" evidence="4">
    <location>
        <begin position="922"/>
        <end position="967"/>
    </location>
</feature>
<protein>
    <recommendedName>
        <fullName evidence="5">Timeless N-terminal domain-containing protein</fullName>
    </recommendedName>
</protein>
<dbReference type="OrthoDB" id="310853at2759"/>
<name>R0G7I7_9BRAS</name>
<dbReference type="Proteomes" id="UP000029121">
    <property type="component" value="Unassembled WGS sequence"/>
</dbReference>
<feature type="compositionally biased region" description="Polar residues" evidence="4">
    <location>
        <begin position="1063"/>
        <end position="1074"/>
    </location>
</feature>
<dbReference type="PANTHER" id="PTHR22940:SF4">
    <property type="entry name" value="PROTEIN TIMELESS HOMOLOG"/>
    <property type="match status" value="1"/>
</dbReference>
<dbReference type="PANTHER" id="PTHR22940">
    <property type="entry name" value="TIMEOUT/TIMELESS-2"/>
    <property type="match status" value="1"/>
</dbReference>
<feature type="compositionally biased region" description="Basic residues" evidence="4">
    <location>
        <begin position="1048"/>
        <end position="1062"/>
    </location>
</feature>
<feature type="domain" description="Timeless N-terminal" evidence="5">
    <location>
        <begin position="39"/>
        <end position="297"/>
    </location>
</feature>
<evidence type="ECO:0000256" key="2">
    <source>
        <dbReference type="ARBA" id="ARBA00023242"/>
    </source>
</evidence>
<comment type="subcellular location">
    <subcellularLocation>
        <location evidence="1">Nucleus</location>
    </subcellularLocation>
</comment>
<evidence type="ECO:0000256" key="1">
    <source>
        <dbReference type="ARBA" id="ARBA00004123"/>
    </source>
</evidence>
<dbReference type="EMBL" id="KB870812">
    <property type="protein sequence ID" value="EOA12459.1"/>
    <property type="molecule type" value="Genomic_DNA"/>
</dbReference>
<feature type="compositionally biased region" description="Basic residues" evidence="4">
    <location>
        <begin position="562"/>
        <end position="575"/>
    </location>
</feature>
<dbReference type="GO" id="GO:0043111">
    <property type="term" value="P:replication fork arrest"/>
    <property type="evidence" value="ECO:0007669"/>
    <property type="project" value="TreeGrafter"/>
</dbReference>
<evidence type="ECO:0000259" key="5">
    <source>
        <dbReference type="Pfam" id="PF04821"/>
    </source>
</evidence>
<dbReference type="STRING" id="81985.R0G7I7"/>